<name>A0A9D4A7X2_9ROSI</name>
<feature type="domain" description="EF-hand" evidence="3">
    <location>
        <begin position="95"/>
        <end position="129"/>
    </location>
</feature>
<dbReference type="InterPro" id="IPR011992">
    <property type="entry name" value="EF-hand-dom_pair"/>
</dbReference>
<proteinExistence type="predicted"/>
<dbReference type="PROSITE" id="PS50222">
    <property type="entry name" value="EF_HAND_2"/>
    <property type="match status" value="2"/>
</dbReference>
<dbReference type="OrthoDB" id="40902at2759"/>
<accession>A0A9D4A7X2</accession>
<feature type="domain" description="EF-hand" evidence="3">
    <location>
        <begin position="26"/>
        <end position="61"/>
    </location>
</feature>
<evidence type="ECO:0000259" key="3">
    <source>
        <dbReference type="PROSITE" id="PS50222"/>
    </source>
</evidence>
<sequence>MFPQADIFVCKYGSWKVISESLSTEEEIKCLQQMFKNIGSDGSVTIKLGELRDGLARLGSKLTENEIKQLKEATIVELIDYIEFIAATMHRHRLEREEKIVEAFQFFDKDNSLLQRDELRQAMTRYGMGDEATIEDADTEKDFRLLLLFKTNS</sequence>
<keyword evidence="1" id="KW-0479">Metal-binding</keyword>
<evidence type="ECO:0000256" key="1">
    <source>
        <dbReference type="ARBA" id="ARBA00022723"/>
    </source>
</evidence>
<dbReference type="PANTHER" id="PTHR45942">
    <property type="entry name" value="PROTEIN PHOSPATASE 3 REGULATORY SUBUNIT B ALPHA ISOFORM TYPE 1"/>
    <property type="match status" value="1"/>
</dbReference>
<keyword evidence="2" id="KW-0677">Repeat</keyword>
<comment type="caution">
    <text evidence="4">The sequence shown here is derived from an EMBL/GenBank/DDBJ whole genome shotgun (WGS) entry which is preliminary data.</text>
</comment>
<dbReference type="SUPFAM" id="SSF47473">
    <property type="entry name" value="EF-hand"/>
    <property type="match status" value="1"/>
</dbReference>
<organism evidence="4 5">
    <name type="scientific">Gossypium stocksii</name>
    <dbReference type="NCBI Taxonomy" id="47602"/>
    <lineage>
        <taxon>Eukaryota</taxon>
        <taxon>Viridiplantae</taxon>
        <taxon>Streptophyta</taxon>
        <taxon>Embryophyta</taxon>
        <taxon>Tracheophyta</taxon>
        <taxon>Spermatophyta</taxon>
        <taxon>Magnoliopsida</taxon>
        <taxon>eudicotyledons</taxon>
        <taxon>Gunneridae</taxon>
        <taxon>Pentapetalae</taxon>
        <taxon>rosids</taxon>
        <taxon>malvids</taxon>
        <taxon>Malvales</taxon>
        <taxon>Malvaceae</taxon>
        <taxon>Malvoideae</taxon>
        <taxon>Gossypium</taxon>
    </lineage>
</organism>
<dbReference type="GO" id="GO:0005509">
    <property type="term" value="F:calcium ion binding"/>
    <property type="evidence" value="ECO:0007669"/>
    <property type="project" value="InterPro"/>
</dbReference>
<protein>
    <recommendedName>
        <fullName evidence="3">EF-hand domain-containing protein</fullName>
    </recommendedName>
</protein>
<dbReference type="Proteomes" id="UP000828251">
    <property type="component" value="Unassembled WGS sequence"/>
</dbReference>
<dbReference type="Gene3D" id="1.10.238.10">
    <property type="entry name" value="EF-hand"/>
    <property type="match status" value="2"/>
</dbReference>
<dbReference type="EMBL" id="JAIQCV010000006">
    <property type="protein sequence ID" value="KAH1091945.1"/>
    <property type="molecule type" value="Genomic_DNA"/>
</dbReference>
<evidence type="ECO:0000313" key="4">
    <source>
        <dbReference type="EMBL" id="KAH1091945.1"/>
    </source>
</evidence>
<reference evidence="4 5" key="1">
    <citation type="journal article" date="2021" name="Plant Biotechnol. J.">
        <title>Multi-omics assisted identification of the key and species-specific regulatory components of drought-tolerant mechanisms in Gossypium stocksii.</title>
        <authorList>
            <person name="Yu D."/>
            <person name="Ke L."/>
            <person name="Zhang D."/>
            <person name="Wu Y."/>
            <person name="Sun Y."/>
            <person name="Mei J."/>
            <person name="Sun J."/>
            <person name="Sun Y."/>
        </authorList>
    </citation>
    <scope>NUCLEOTIDE SEQUENCE [LARGE SCALE GENOMIC DNA]</scope>
    <source>
        <strain evidence="5">cv. E1</strain>
        <tissue evidence="4">Leaf</tissue>
    </source>
</reference>
<evidence type="ECO:0000313" key="5">
    <source>
        <dbReference type="Proteomes" id="UP000828251"/>
    </source>
</evidence>
<keyword evidence="5" id="KW-1185">Reference proteome</keyword>
<dbReference type="InterPro" id="IPR002048">
    <property type="entry name" value="EF_hand_dom"/>
</dbReference>
<gene>
    <name evidence="4" type="ORF">J1N35_019202</name>
</gene>
<evidence type="ECO:0000256" key="2">
    <source>
        <dbReference type="ARBA" id="ARBA00022737"/>
    </source>
</evidence>
<dbReference type="AlphaFoldDB" id="A0A9D4A7X2"/>